<dbReference type="NCBIfam" id="TIGR02778">
    <property type="entry name" value="ligD_pol"/>
    <property type="match status" value="1"/>
</dbReference>
<protein>
    <recommendedName>
        <fullName evidence="1">DNA ligase D polymerase domain-containing protein</fullName>
    </recommendedName>
</protein>
<dbReference type="PANTHER" id="PTHR42705">
    <property type="entry name" value="BIFUNCTIONAL NON-HOMOLOGOUS END JOINING PROTEIN LIGD"/>
    <property type="match status" value="1"/>
</dbReference>
<dbReference type="InterPro" id="IPR052171">
    <property type="entry name" value="NHEJ_LigD"/>
</dbReference>
<dbReference type="RefSeq" id="WP_180677925.1">
    <property type="nucleotide sequence ID" value="NZ_JACCKA010000049.1"/>
</dbReference>
<dbReference type="CDD" id="cd04862">
    <property type="entry name" value="PaeLigD_Pol_like"/>
    <property type="match status" value="1"/>
</dbReference>
<gene>
    <name evidence="2" type="ORF">H0E84_06995</name>
</gene>
<evidence type="ECO:0000259" key="1">
    <source>
        <dbReference type="Pfam" id="PF21686"/>
    </source>
</evidence>
<dbReference type="Pfam" id="PF21686">
    <property type="entry name" value="LigD_Prim-Pol"/>
    <property type="match status" value="1"/>
</dbReference>
<dbReference type="Gene3D" id="3.90.920.10">
    <property type="entry name" value="DNA primase, PRIM domain"/>
    <property type="match status" value="1"/>
</dbReference>
<accession>A0A853JBY1</accession>
<dbReference type="Proteomes" id="UP000578091">
    <property type="component" value="Unassembled WGS sequence"/>
</dbReference>
<proteinExistence type="predicted"/>
<reference evidence="2 3" key="1">
    <citation type="submission" date="2020-07" db="EMBL/GenBank/DDBJ databases">
        <title>Luteimonas sp. SJ-92.</title>
        <authorList>
            <person name="Huang X.-X."/>
            <person name="Xu L."/>
            <person name="Sun J.-Q."/>
        </authorList>
    </citation>
    <scope>NUCLEOTIDE SEQUENCE [LARGE SCALE GENOMIC DNA]</scope>
    <source>
        <strain evidence="2 3">SJ-92</strain>
    </source>
</reference>
<sequence length="284" mass="31444">MRLTSPDRVVFKGAGCTKRDVADYYRAVADRLLAEIAGRPLSLLRCPDGAGGDCFFQKHHADSLGTHVHAIELEQKSGPAQYLYIDDVEGLLQLVQMNTLEFHPWGSRIAAPERPDRLVFDLDPGRGVGWPDIVGAARAMRRALKRTGLESFVRLSGGKGLHVVVPIAPGPSWDEVRGFCEAMARKMAEADPERYVATMAKAKRGGKVFIDWLRNARGQTSVASWSLRARKGAPVAVPIRWRELGSVERPDAFHLVRAKQRAARLRGDPWEGFDSMRQKLPAGD</sequence>
<comment type="caution">
    <text evidence="2">The sequence shown here is derived from an EMBL/GenBank/DDBJ whole genome shotgun (WGS) entry which is preliminary data.</text>
</comment>
<name>A0A853JBY1_9GAMM</name>
<dbReference type="InterPro" id="IPR033651">
    <property type="entry name" value="PaeLigD_Pol-like"/>
</dbReference>
<feature type="domain" description="DNA ligase D polymerase" evidence="1">
    <location>
        <begin position="17"/>
        <end position="270"/>
    </location>
</feature>
<dbReference type="EMBL" id="JACCKA010000049">
    <property type="protein sequence ID" value="NZA26128.1"/>
    <property type="molecule type" value="Genomic_DNA"/>
</dbReference>
<dbReference type="AlphaFoldDB" id="A0A853JBY1"/>
<dbReference type="InterPro" id="IPR014145">
    <property type="entry name" value="LigD_pol_dom"/>
</dbReference>
<evidence type="ECO:0000313" key="2">
    <source>
        <dbReference type="EMBL" id="NZA26128.1"/>
    </source>
</evidence>
<organism evidence="2 3">
    <name type="scientific">Luteimonas salinisoli</name>
    <dbReference type="NCBI Taxonomy" id="2752307"/>
    <lineage>
        <taxon>Bacteria</taxon>
        <taxon>Pseudomonadati</taxon>
        <taxon>Pseudomonadota</taxon>
        <taxon>Gammaproteobacteria</taxon>
        <taxon>Lysobacterales</taxon>
        <taxon>Lysobacteraceae</taxon>
        <taxon>Luteimonas</taxon>
    </lineage>
</organism>
<dbReference type="PANTHER" id="PTHR42705:SF2">
    <property type="entry name" value="BIFUNCTIONAL NON-HOMOLOGOUS END JOINING PROTEIN LIGD"/>
    <property type="match status" value="1"/>
</dbReference>
<keyword evidence="3" id="KW-1185">Reference proteome</keyword>
<evidence type="ECO:0000313" key="3">
    <source>
        <dbReference type="Proteomes" id="UP000578091"/>
    </source>
</evidence>